<protein>
    <recommendedName>
        <fullName evidence="1">CdaR GGDEF-like domain-containing protein</fullName>
    </recommendedName>
</protein>
<proteinExistence type="predicted"/>
<name>A0A2V1JUH5_EUBRA</name>
<reference evidence="2 3" key="1">
    <citation type="submission" date="2014-09" db="EMBL/GenBank/DDBJ databases">
        <title>Butyrate-producing bacteria isolated from human gut.</title>
        <authorList>
            <person name="Zhang Q."/>
            <person name="Zhao L."/>
        </authorList>
    </citation>
    <scope>NUCLEOTIDE SEQUENCE [LARGE SCALE GENOMIC DNA]</scope>
    <source>
        <strain evidence="2 3">21</strain>
    </source>
</reference>
<feature type="non-terminal residue" evidence="2">
    <location>
        <position position="420"/>
    </location>
</feature>
<dbReference type="OrthoDB" id="212459at2"/>
<dbReference type="EMBL" id="JRFU01000079">
    <property type="protein sequence ID" value="PWE86891.1"/>
    <property type="molecule type" value="Genomic_DNA"/>
</dbReference>
<organism evidence="2 3">
    <name type="scientific">Eubacterium ramulus</name>
    <dbReference type="NCBI Taxonomy" id="39490"/>
    <lineage>
        <taxon>Bacteria</taxon>
        <taxon>Bacillati</taxon>
        <taxon>Bacillota</taxon>
        <taxon>Clostridia</taxon>
        <taxon>Eubacteriales</taxon>
        <taxon>Eubacteriaceae</taxon>
        <taxon>Eubacterium</taxon>
    </lineage>
</organism>
<evidence type="ECO:0000259" key="1">
    <source>
        <dbReference type="Pfam" id="PF17853"/>
    </source>
</evidence>
<evidence type="ECO:0000313" key="2">
    <source>
        <dbReference type="EMBL" id="PWE86891.1"/>
    </source>
</evidence>
<dbReference type="RefSeq" id="WP_109215470.1">
    <property type="nucleotide sequence ID" value="NZ_JRFU01000079.1"/>
</dbReference>
<accession>A0A2V1JUH5</accession>
<dbReference type="Proteomes" id="UP000245288">
    <property type="component" value="Unassembled WGS sequence"/>
</dbReference>
<keyword evidence="3" id="KW-1185">Reference proteome</keyword>
<comment type="caution">
    <text evidence="2">The sequence shown here is derived from an EMBL/GenBank/DDBJ whole genome shotgun (WGS) entry which is preliminary data.</text>
</comment>
<gene>
    <name evidence="2" type="ORF">LG34_07365</name>
</gene>
<dbReference type="AlphaFoldDB" id="A0A2V1JUH5"/>
<feature type="domain" description="CdaR GGDEF-like" evidence="1">
    <location>
        <begin position="298"/>
        <end position="397"/>
    </location>
</feature>
<sequence>MYIGLKQIQYQLGDYSTLLTSSDGIHALTGWNKLYDAPQPLTIHLLYTCTYTPELLSFPFIQDIHLLCIVPEDINMDILNSQFPDFVSVLFVQCNNPEKIYGLLQSYYTIQCGVGFYGSTLLDFLAFDNGLQPAIDYSYRVFGNPVFVFDANYNLIAAPFEKLKDQNFTDRTLEKKGFTDQDFKMVSRQNNIHERVKRSELPIHAFNEELGYEQLYCSINTSKDLGHIVVSAINKPLEPIDTEFLLILKKYINEQIIKDAFIQNARGFNYEYFIRDLLDRKIAADRSSITHMNYVKDDFNGNNYCIVIEIARSQETVNARHVRNMLESRIPYLKTVIYNGQLIAIITIPTNQLLPPEYIDTLKKLCQENGLFAGMSNCFQDILNIEEYYNQALRSIELGTCKEHSPNLFSYQNYYLEHML</sequence>
<evidence type="ECO:0000313" key="3">
    <source>
        <dbReference type="Proteomes" id="UP000245288"/>
    </source>
</evidence>
<dbReference type="Pfam" id="PF17853">
    <property type="entry name" value="GGDEF_2"/>
    <property type="match status" value="1"/>
</dbReference>
<dbReference type="InterPro" id="IPR041522">
    <property type="entry name" value="CdaR_GGDEF"/>
</dbReference>